<dbReference type="Proteomes" id="UP001234989">
    <property type="component" value="Chromosome 9"/>
</dbReference>
<dbReference type="EMBL" id="CP133620">
    <property type="protein sequence ID" value="WMV46489.1"/>
    <property type="molecule type" value="Genomic_DNA"/>
</dbReference>
<gene>
    <name evidence="1" type="ORF">MTR67_039874</name>
</gene>
<feature type="non-terminal residue" evidence="1">
    <location>
        <position position="1"/>
    </location>
</feature>
<dbReference type="AlphaFoldDB" id="A0AAF0ZRL4"/>
<accession>A0AAF0ZRL4</accession>
<sequence>VGLAKPLGELPFGHFHLHSTLAFNIVKVCNFGRSSTALRKYLAIRRLLLSLTDLISSLRTWYTRTLGGQIAIQRFSK</sequence>
<organism evidence="1 2">
    <name type="scientific">Solanum verrucosum</name>
    <dbReference type="NCBI Taxonomy" id="315347"/>
    <lineage>
        <taxon>Eukaryota</taxon>
        <taxon>Viridiplantae</taxon>
        <taxon>Streptophyta</taxon>
        <taxon>Embryophyta</taxon>
        <taxon>Tracheophyta</taxon>
        <taxon>Spermatophyta</taxon>
        <taxon>Magnoliopsida</taxon>
        <taxon>eudicotyledons</taxon>
        <taxon>Gunneridae</taxon>
        <taxon>Pentapetalae</taxon>
        <taxon>asterids</taxon>
        <taxon>lamiids</taxon>
        <taxon>Solanales</taxon>
        <taxon>Solanaceae</taxon>
        <taxon>Solanoideae</taxon>
        <taxon>Solaneae</taxon>
        <taxon>Solanum</taxon>
    </lineage>
</organism>
<proteinExistence type="predicted"/>
<evidence type="ECO:0000313" key="2">
    <source>
        <dbReference type="Proteomes" id="UP001234989"/>
    </source>
</evidence>
<protein>
    <submittedName>
        <fullName evidence="1">Uncharacterized protein</fullName>
    </submittedName>
</protein>
<keyword evidence="2" id="KW-1185">Reference proteome</keyword>
<name>A0AAF0ZRL4_SOLVR</name>
<evidence type="ECO:0000313" key="1">
    <source>
        <dbReference type="EMBL" id="WMV46489.1"/>
    </source>
</evidence>
<reference evidence="1" key="1">
    <citation type="submission" date="2023-08" db="EMBL/GenBank/DDBJ databases">
        <title>A de novo genome assembly of Solanum verrucosum Schlechtendal, a Mexican diploid species geographically isolated from the other diploid A-genome species in potato relatives.</title>
        <authorList>
            <person name="Hosaka K."/>
        </authorList>
    </citation>
    <scope>NUCLEOTIDE SEQUENCE</scope>
    <source>
        <tissue evidence="1">Young leaves</tissue>
    </source>
</reference>